<dbReference type="AlphaFoldDB" id="A0A0D7AMX6"/>
<evidence type="ECO:0000313" key="2">
    <source>
        <dbReference type="EMBL" id="KIY53190.1"/>
    </source>
</evidence>
<proteinExistence type="predicted"/>
<gene>
    <name evidence="2" type="ORF">FISHEDRAFT_69051</name>
</gene>
<dbReference type="Proteomes" id="UP000054144">
    <property type="component" value="Unassembled WGS sequence"/>
</dbReference>
<evidence type="ECO:0000313" key="3">
    <source>
        <dbReference type="Proteomes" id="UP000054144"/>
    </source>
</evidence>
<feature type="signal peptide" evidence="1">
    <location>
        <begin position="1"/>
        <end position="25"/>
    </location>
</feature>
<keyword evidence="1" id="KW-0732">Signal</keyword>
<feature type="chain" id="PRO_5002316550" evidence="1">
    <location>
        <begin position="26"/>
        <end position="197"/>
    </location>
</feature>
<protein>
    <submittedName>
        <fullName evidence="2">Uncharacterized protein</fullName>
    </submittedName>
</protein>
<reference evidence="2 3" key="1">
    <citation type="journal article" date="2015" name="Fungal Genet. Biol.">
        <title>Evolution of novel wood decay mechanisms in Agaricales revealed by the genome sequences of Fistulina hepatica and Cylindrobasidium torrendii.</title>
        <authorList>
            <person name="Floudas D."/>
            <person name="Held B.W."/>
            <person name="Riley R."/>
            <person name="Nagy L.G."/>
            <person name="Koehler G."/>
            <person name="Ransdell A.S."/>
            <person name="Younus H."/>
            <person name="Chow J."/>
            <person name="Chiniquy J."/>
            <person name="Lipzen A."/>
            <person name="Tritt A."/>
            <person name="Sun H."/>
            <person name="Haridas S."/>
            <person name="LaButti K."/>
            <person name="Ohm R.A."/>
            <person name="Kues U."/>
            <person name="Blanchette R.A."/>
            <person name="Grigoriev I.V."/>
            <person name="Minto R.E."/>
            <person name="Hibbett D.S."/>
        </authorList>
    </citation>
    <scope>NUCLEOTIDE SEQUENCE [LARGE SCALE GENOMIC DNA]</scope>
    <source>
        <strain evidence="2 3">ATCC 64428</strain>
    </source>
</reference>
<sequence length="197" mass="20472">MFIHQISCWLVALTIVLPAAVLALGETVQSLAPRHEAAQSLRSIDKRLTIEIIVDLYVGILDIDAEIIIEISLGTACDDTIGPLADELVASISNATSVLKSSDSALGDSVEDVAQLTSDMIHDVLDTLSNASTVANVSPALVDNTNGAVDSAIDSLVLELDQVAGGVLALLTEQLSDVASLLKGLGWNLVSATLGIM</sequence>
<keyword evidence="3" id="KW-1185">Reference proteome</keyword>
<name>A0A0D7AMX6_9AGAR</name>
<evidence type="ECO:0000256" key="1">
    <source>
        <dbReference type="SAM" id="SignalP"/>
    </source>
</evidence>
<dbReference type="EMBL" id="KN881627">
    <property type="protein sequence ID" value="KIY53190.1"/>
    <property type="molecule type" value="Genomic_DNA"/>
</dbReference>
<organism evidence="2 3">
    <name type="scientific">Fistulina hepatica ATCC 64428</name>
    <dbReference type="NCBI Taxonomy" id="1128425"/>
    <lineage>
        <taxon>Eukaryota</taxon>
        <taxon>Fungi</taxon>
        <taxon>Dikarya</taxon>
        <taxon>Basidiomycota</taxon>
        <taxon>Agaricomycotina</taxon>
        <taxon>Agaricomycetes</taxon>
        <taxon>Agaricomycetidae</taxon>
        <taxon>Agaricales</taxon>
        <taxon>Fistulinaceae</taxon>
        <taxon>Fistulina</taxon>
    </lineage>
</organism>
<accession>A0A0D7AMX6</accession>